<dbReference type="Proteomes" id="UP000249748">
    <property type="component" value="Unassembled WGS sequence"/>
</dbReference>
<evidence type="ECO:0000313" key="2">
    <source>
        <dbReference type="Proteomes" id="UP000249748"/>
    </source>
</evidence>
<protein>
    <submittedName>
        <fullName evidence="1">Uncharacterized protein</fullName>
    </submittedName>
</protein>
<sequence>MSSTNNPLTTSITTTEAEQIASLHLIADSIAQQRQLAARSMLTHPAMLSCLTFSLVITYFFTRALSTNTTGGDNTWPFLLLITWPACIMVYLLAAAHTTHPYLEKAGRTGTWVWLWRGGTRYKHRRRERSPSPSRSLSSTSKVGDDARVRNDHHNAEKHEEDEKKEGDIMLVTKYQNRVIGTLVLRIIYTEEELWGHVRDAVVREQLYHVIRAWTVQQHLRGIGVGRNLLENAVRICRERGVKGPVFSDCHANEVLGLPVVCNGELVRRERWAREVLERVKREVDDAVSQKIKMSTTTATATTSASTCTSTGNLYVLPVQDAACALPNTNNASAIMDKCCSPASPTKYDNDCGIYCLAQGQDVKELLSCIQSNGAVEDPFCSGNLTATATASVTGTKATGSSTKTGTSTGSAASETGSSAAVPMKQVGVSKVGLGMLGMVLCGAVLGGF</sequence>
<accession>A0ACD1I5T5</accession>
<keyword evidence="2" id="KW-1185">Reference proteome</keyword>
<organism evidence="1 2">
    <name type="scientific">Aspergillus costaricaensis CBS 115574</name>
    <dbReference type="NCBI Taxonomy" id="1448317"/>
    <lineage>
        <taxon>Eukaryota</taxon>
        <taxon>Fungi</taxon>
        <taxon>Dikarya</taxon>
        <taxon>Ascomycota</taxon>
        <taxon>Pezizomycotina</taxon>
        <taxon>Eurotiomycetes</taxon>
        <taxon>Eurotiomycetidae</taxon>
        <taxon>Eurotiales</taxon>
        <taxon>Aspergillaceae</taxon>
        <taxon>Aspergillus</taxon>
        <taxon>Aspergillus subgen. Circumdati</taxon>
    </lineage>
</organism>
<name>A0ACD1I5T5_9EURO</name>
<proteinExistence type="predicted"/>
<reference evidence="1" key="1">
    <citation type="submission" date="2018-02" db="EMBL/GenBank/DDBJ databases">
        <title>The genomes of Aspergillus section Nigri reveals drivers in fungal speciation.</title>
        <authorList>
            <consortium name="DOE Joint Genome Institute"/>
            <person name="Vesth T.C."/>
            <person name="Nybo J."/>
            <person name="Theobald S."/>
            <person name="Brandl J."/>
            <person name="Frisvad J.C."/>
            <person name="Nielsen K.F."/>
            <person name="Lyhne E.K."/>
            <person name="Kogle M.E."/>
            <person name="Kuo A."/>
            <person name="Riley R."/>
            <person name="Clum A."/>
            <person name="Nolan M."/>
            <person name="Lipzen A."/>
            <person name="Salamov A."/>
            <person name="Henrissat B."/>
            <person name="Wiebenga A."/>
            <person name="De vries R.P."/>
            <person name="Grigoriev I.V."/>
            <person name="Mortensen U.H."/>
            <person name="Andersen M.R."/>
            <person name="Baker S.E."/>
        </authorList>
    </citation>
    <scope>NUCLEOTIDE SEQUENCE</scope>
    <source>
        <strain evidence="1">CBS 115574</strain>
    </source>
</reference>
<dbReference type="EMBL" id="KZ824564">
    <property type="protein sequence ID" value="RAK85621.1"/>
    <property type="molecule type" value="Genomic_DNA"/>
</dbReference>
<gene>
    <name evidence="1" type="ORF">BO79DRAFT_231280</name>
</gene>
<evidence type="ECO:0000313" key="1">
    <source>
        <dbReference type="EMBL" id="RAK85621.1"/>
    </source>
</evidence>